<protein>
    <recommendedName>
        <fullName evidence="4">YwmB family TATA-box binding protein</fullName>
    </recommendedName>
</protein>
<dbReference type="Gene3D" id="3.30.2030.10">
    <property type="entry name" value="YwmB-like"/>
    <property type="match status" value="1"/>
</dbReference>
<reference evidence="2 3" key="1">
    <citation type="submission" date="2019-08" db="EMBL/GenBank/DDBJ databases">
        <title>Bacillus genomes from the desert of Cuatro Cienegas, Coahuila.</title>
        <authorList>
            <person name="Olmedo-Alvarez G."/>
        </authorList>
    </citation>
    <scope>NUCLEOTIDE SEQUENCE [LARGE SCALE GENOMIC DNA]</scope>
    <source>
        <strain evidence="2 3">CH88_3T</strain>
    </source>
</reference>
<feature type="transmembrane region" description="Helical" evidence="1">
    <location>
        <begin position="36"/>
        <end position="56"/>
    </location>
</feature>
<dbReference type="EMBL" id="VTEU01000002">
    <property type="protein sequence ID" value="TYS59830.1"/>
    <property type="molecule type" value="Genomic_DNA"/>
</dbReference>
<dbReference type="InterPro" id="IPR036209">
    <property type="entry name" value="YwmB-like_sf"/>
</dbReference>
<organism evidence="2 3">
    <name type="scientific">Sutcliffiella horikoshii</name>
    <dbReference type="NCBI Taxonomy" id="79883"/>
    <lineage>
        <taxon>Bacteria</taxon>
        <taxon>Bacillati</taxon>
        <taxon>Bacillota</taxon>
        <taxon>Bacilli</taxon>
        <taxon>Bacillales</taxon>
        <taxon>Bacillaceae</taxon>
        <taxon>Sutcliffiella</taxon>
    </lineage>
</organism>
<keyword evidence="1" id="KW-0472">Membrane</keyword>
<dbReference type="AlphaFoldDB" id="A0AA94WPR4"/>
<evidence type="ECO:0008006" key="4">
    <source>
        <dbReference type="Google" id="ProtNLM"/>
    </source>
</evidence>
<dbReference type="Gene3D" id="3.30.360.40">
    <property type="entry name" value="YwmB-like"/>
    <property type="match status" value="1"/>
</dbReference>
<name>A0AA94WPR4_9BACI</name>
<sequence>MSSNKLRGVGDMFKMENIDKGLKTNTKYTDKTWKLYINRLLGLFFIFVICFTGVILGNERSRAQLPNDISTEILEIAEVFQKEKINVQEWKLYGRKNVYKIRDLVTFQKEVNRLKQSMGHLSWNVMEEEDQWKAVGTHYNDILKQEETLQLITTHTNSSQSSYLLYEVTGYGWEKPVATEIINNFHSNLTNISHEDFEIFSCMTGDFSAKIEGGLQNTTNILLDAFSAQIVEEIQEDTFVSVSAYTDAWNNVLPTHQGKMNLQIGLRTQGMGDKTTVIVGTPIITVEY</sequence>
<accession>A0AA94WPR4</accession>
<evidence type="ECO:0000256" key="1">
    <source>
        <dbReference type="SAM" id="Phobius"/>
    </source>
</evidence>
<gene>
    <name evidence="2" type="ORF">FZC74_06650</name>
</gene>
<dbReference type="SUPFAM" id="SSF143842">
    <property type="entry name" value="YwmB-like"/>
    <property type="match status" value="1"/>
</dbReference>
<dbReference type="Pfam" id="PF08680">
    <property type="entry name" value="DUF1779"/>
    <property type="match status" value="1"/>
</dbReference>
<keyword evidence="1" id="KW-1133">Transmembrane helix</keyword>
<comment type="caution">
    <text evidence="2">The sequence shown here is derived from an EMBL/GenBank/DDBJ whole genome shotgun (WGS) entry which is preliminary data.</text>
</comment>
<evidence type="ECO:0000313" key="2">
    <source>
        <dbReference type="EMBL" id="TYS59830.1"/>
    </source>
</evidence>
<dbReference type="Proteomes" id="UP000323393">
    <property type="component" value="Unassembled WGS sequence"/>
</dbReference>
<evidence type="ECO:0000313" key="3">
    <source>
        <dbReference type="Proteomes" id="UP000323393"/>
    </source>
</evidence>
<proteinExistence type="predicted"/>
<dbReference type="InterPro" id="IPR014794">
    <property type="entry name" value="DUF1779"/>
</dbReference>
<keyword evidence="1" id="KW-0812">Transmembrane</keyword>